<comment type="caution">
    <text evidence="4">The sequence shown here is derived from an EMBL/GenBank/DDBJ whole genome shotgun (WGS) entry which is preliminary data.</text>
</comment>
<dbReference type="OrthoDB" id="7630333at2"/>
<evidence type="ECO:0000256" key="2">
    <source>
        <dbReference type="ARBA" id="ARBA00022977"/>
    </source>
</evidence>
<dbReference type="InterPro" id="IPR013785">
    <property type="entry name" value="Aldolase_TIM"/>
</dbReference>
<dbReference type="InterPro" id="IPR036206">
    <property type="entry name" value="ThiamineP_synth_sf"/>
</dbReference>
<sequence length="214" mass="22618">MTGDPDENQLWQTAQALNRAAAAVSPGVASLPPLLFFTDPVRTPRAWEIAVRLPRGAGVVYRGFGRPEMAEEARHLRRVTTDRGVRLLIGQDAELAEVIEADGVHLPERDLEQAGALRSRHPTWIISGALHRDAAVPESEALDAVILSPVFRAGGASADRDPLGIAEVARRVARLPLPTYGLGGITSETAPALADTGLCGLAAIDGVVKAFSAV</sequence>
<dbReference type="Pfam" id="PF02581">
    <property type="entry name" value="TMP-TENI"/>
    <property type="match status" value="1"/>
</dbReference>
<dbReference type="GO" id="GO:0005737">
    <property type="term" value="C:cytoplasm"/>
    <property type="evidence" value="ECO:0007669"/>
    <property type="project" value="TreeGrafter"/>
</dbReference>
<evidence type="ECO:0000259" key="3">
    <source>
        <dbReference type="Pfam" id="PF02581"/>
    </source>
</evidence>
<keyword evidence="5" id="KW-1185">Reference proteome</keyword>
<organism evidence="4 5">
    <name type="scientific">Brevundimonas halotolerans</name>
    <dbReference type="NCBI Taxonomy" id="69670"/>
    <lineage>
        <taxon>Bacteria</taxon>
        <taxon>Pseudomonadati</taxon>
        <taxon>Pseudomonadota</taxon>
        <taxon>Alphaproteobacteria</taxon>
        <taxon>Caulobacterales</taxon>
        <taxon>Caulobacteraceae</taxon>
        <taxon>Brevundimonas</taxon>
    </lineage>
</organism>
<dbReference type="CDD" id="cd00564">
    <property type="entry name" value="TMP_TenI"/>
    <property type="match status" value="1"/>
</dbReference>
<protein>
    <submittedName>
        <fullName evidence="4">Thiamine-phosphate pyrophosphorylase</fullName>
        <ecNumber evidence="4">2.5.1.3</ecNumber>
    </submittedName>
</protein>
<accession>A0A7W9A2W4</accession>
<evidence type="ECO:0000313" key="4">
    <source>
        <dbReference type="EMBL" id="MBB5660436.1"/>
    </source>
</evidence>
<dbReference type="Proteomes" id="UP000548978">
    <property type="component" value="Unassembled WGS sequence"/>
</dbReference>
<dbReference type="InterPro" id="IPR022998">
    <property type="entry name" value="ThiamineP_synth_TenI"/>
</dbReference>
<name>A0A7W9A2W4_9CAUL</name>
<comment type="pathway">
    <text evidence="1">Cofactor biosynthesis; thiamine diphosphate biosynthesis.</text>
</comment>
<keyword evidence="2" id="KW-0784">Thiamine biosynthesis</keyword>
<feature type="domain" description="Thiamine phosphate synthase/TenI" evidence="3">
    <location>
        <begin position="66"/>
        <end position="206"/>
    </location>
</feature>
<gene>
    <name evidence="4" type="ORF">FHS65_001181</name>
</gene>
<dbReference type="AlphaFoldDB" id="A0A7W9A2W4"/>
<dbReference type="PANTHER" id="PTHR20857:SF15">
    <property type="entry name" value="THIAMINE-PHOSPHATE SYNTHASE"/>
    <property type="match status" value="1"/>
</dbReference>
<evidence type="ECO:0000313" key="5">
    <source>
        <dbReference type="Proteomes" id="UP000548978"/>
    </source>
</evidence>
<proteinExistence type="predicted"/>
<reference evidence="4 5" key="1">
    <citation type="submission" date="2020-08" db="EMBL/GenBank/DDBJ databases">
        <title>Genomic Encyclopedia of Type Strains, Phase IV (KMG-IV): sequencing the most valuable type-strain genomes for metagenomic binning, comparative biology and taxonomic classification.</title>
        <authorList>
            <person name="Goeker M."/>
        </authorList>
    </citation>
    <scope>NUCLEOTIDE SEQUENCE [LARGE SCALE GENOMIC DNA]</scope>
    <source>
        <strain evidence="4 5">DSM 24448</strain>
    </source>
</reference>
<dbReference type="GO" id="GO:0004789">
    <property type="term" value="F:thiamine-phosphate diphosphorylase activity"/>
    <property type="evidence" value="ECO:0007669"/>
    <property type="project" value="UniProtKB-EC"/>
</dbReference>
<dbReference type="SUPFAM" id="SSF51391">
    <property type="entry name" value="Thiamin phosphate synthase"/>
    <property type="match status" value="1"/>
</dbReference>
<dbReference type="RefSeq" id="WP_123285931.1">
    <property type="nucleotide sequence ID" value="NZ_JACIJB010000003.1"/>
</dbReference>
<evidence type="ECO:0000256" key="1">
    <source>
        <dbReference type="ARBA" id="ARBA00004948"/>
    </source>
</evidence>
<keyword evidence="4" id="KW-0808">Transferase</keyword>
<dbReference type="EC" id="2.5.1.3" evidence="4"/>
<dbReference type="EMBL" id="JACIJB010000003">
    <property type="protein sequence ID" value="MBB5660436.1"/>
    <property type="molecule type" value="Genomic_DNA"/>
</dbReference>
<dbReference type="PANTHER" id="PTHR20857">
    <property type="entry name" value="THIAMINE-PHOSPHATE PYROPHOSPHORYLASE"/>
    <property type="match status" value="1"/>
</dbReference>
<dbReference type="GO" id="GO:0009228">
    <property type="term" value="P:thiamine biosynthetic process"/>
    <property type="evidence" value="ECO:0007669"/>
    <property type="project" value="UniProtKB-KW"/>
</dbReference>
<dbReference type="Gene3D" id="3.20.20.70">
    <property type="entry name" value="Aldolase class I"/>
    <property type="match status" value="1"/>
</dbReference>